<dbReference type="Proteomes" id="UP001443914">
    <property type="component" value="Unassembled WGS sequence"/>
</dbReference>
<evidence type="ECO:0008006" key="4">
    <source>
        <dbReference type="Google" id="ProtNLM"/>
    </source>
</evidence>
<organism evidence="2 3">
    <name type="scientific">Saponaria officinalis</name>
    <name type="common">Common soapwort</name>
    <name type="synonym">Lychnis saponaria</name>
    <dbReference type="NCBI Taxonomy" id="3572"/>
    <lineage>
        <taxon>Eukaryota</taxon>
        <taxon>Viridiplantae</taxon>
        <taxon>Streptophyta</taxon>
        <taxon>Embryophyta</taxon>
        <taxon>Tracheophyta</taxon>
        <taxon>Spermatophyta</taxon>
        <taxon>Magnoliopsida</taxon>
        <taxon>eudicotyledons</taxon>
        <taxon>Gunneridae</taxon>
        <taxon>Pentapetalae</taxon>
        <taxon>Caryophyllales</taxon>
        <taxon>Caryophyllaceae</taxon>
        <taxon>Caryophylleae</taxon>
        <taxon>Saponaria</taxon>
    </lineage>
</organism>
<dbReference type="EMBL" id="JBDFQZ010000014">
    <property type="protein sequence ID" value="KAK9666832.1"/>
    <property type="molecule type" value="Genomic_DNA"/>
</dbReference>
<dbReference type="PANTHER" id="PTHR45023">
    <property type="match status" value="1"/>
</dbReference>
<gene>
    <name evidence="2" type="ORF">RND81_14G214500</name>
</gene>
<protein>
    <recommendedName>
        <fullName evidence="4">No apical meristem-associated C-terminal domain-containing protein</fullName>
    </recommendedName>
</protein>
<sequence>MSFKVLCIPNERAQCLLGKRVDSIVLPLWNTIVELFEEARENNPNEIKNRSLKSLQNRWDHINQTVSKWAGVYAECQRNKKSGQSEDDVEKDAHDSFRKLLNGNKFNLMHVWALMKKKKKWQPWNNQLPSGSGGSSKRSEPDTSTEARPEGIKKTKKTKGKEASCSSRISLDTFHASIREIAEKREDLGERMIELIRERKEERKIQREEDAKFKFLSMLMAKPVLDEDEQEMYKKLKEEFKDRFF</sequence>
<evidence type="ECO:0000313" key="3">
    <source>
        <dbReference type="Proteomes" id="UP001443914"/>
    </source>
</evidence>
<feature type="compositionally biased region" description="Basic and acidic residues" evidence="1">
    <location>
        <begin position="137"/>
        <end position="153"/>
    </location>
</feature>
<evidence type="ECO:0000256" key="1">
    <source>
        <dbReference type="SAM" id="MobiDB-lite"/>
    </source>
</evidence>
<comment type="caution">
    <text evidence="2">The sequence shown here is derived from an EMBL/GenBank/DDBJ whole genome shotgun (WGS) entry which is preliminary data.</text>
</comment>
<evidence type="ECO:0000313" key="2">
    <source>
        <dbReference type="EMBL" id="KAK9666832.1"/>
    </source>
</evidence>
<reference evidence="2" key="1">
    <citation type="submission" date="2024-03" db="EMBL/GenBank/DDBJ databases">
        <title>WGS assembly of Saponaria officinalis var. Norfolk2.</title>
        <authorList>
            <person name="Jenkins J."/>
            <person name="Shu S."/>
            <person name="Grimwood J."/>
            <person name="Barry K."/>
            <person name="Goodstein D."/>
            <person name="Schmutz J."/>
            <person name="Leebens-Mack J."/>
            <person name="Osbourn A."/>
        </authorList>
    </citation>
    <scope>NUCLEOTIDE SEQUENCE [LARGE SCALE GENOMIC DNA]</scope>
    <source>
        <strain evidence="2">JIC</strain>
    </source>
</reference>
<dbReference type="PANTHER" id="PTHR45023:SF4">
    <property type="entry name" value="GLYCINE-RICH PROTEIN-RELATED"/>
    <property type="match status" value="1"/>
</dbReference>
<dbReference type="AlphaFoldDB" id="A0AAW1GYR2"/>
<accession>A0AAW1GYR2</accession>
<name>A0AAW1GYR2_SAPOF</name>
<proteinExistence type="predicted"/>
<feature type="region of interest" description="Disordered" evidence="1">
    <location>
        <begin position="123"/>
        <end position="164"/>
    </location>
</feature>
<keyword evidence="3" id="KW-1185">Reference proteome</keyword>